<dbReference type="Gene3D" id="3.40.630.10">
    <property type="entry name" value="Zn peptidases"/>
    <property type="match status" value="1"/>
</dbReference>
<dbReference type="EMBL" id="FOGZ01000007">
    <property type="protein sequence ID" value="SER71175.1"/>
    <property type="molecule type" value="Genomic_DNA"/>
</dbReference>
<feature type="binding site" evidence="1">
    <location>
        <position position="174"/>
    </location>
    <ligand>
        <name>Mn(2+)</name>
        <dbReference type="ChEBI" id="CHEBI:29035"/>
        <label>2</label>
    </ligand>
</feature>
<dbReference type="SUPFAM" id="SSF53187">
    <property type="entry name" value="Zn-dependent exopeptidases"/>
    <property type="match status" value="1"/>
</dbReference>
<keyword evidence="5" id="KW-1185">Reference proteome</keyword>
<dbReference type="InterPro" id="IPR036264">
    <property type="entry name" value="Bact_exopeptidase_dim_dom"/>
</dbReference>
<dbReference type="Pfam" id="PF07687">
    <property type="entry name" value="M20_dimer"/>
    <property type="match status" value="1"/>
</dbReference>
<comment type="cofactor">
    <cofactor evidence="1">
        <name>Mn(2+)</name>
        <dbReference type="ChEBI" id="CHEBI:29035"/>
    </cofactor>
    <text evidence="1">The Mn(2+) ion enhances activity.</text>
</comment>
<dbReference type="AlphaFoldDB" id="A0A1H9RF41"/>
<feature type="binding site" evidence="1">
    <location>
        <position position="146"/>
    </location>
    <ligand>
        <name>Mn(2+)</name>
        <dbReference type="ChEBI" id="CHEBI:29035"/>
        <label>2</label>
    </ligand>
</feature>
<protein>
    <submittedName>
        <fullName evidence="4">Hippurate hydrolase</fullName>
    </submittedName>
</protein>
<feature type="binding site" evidence="1">
    <location>
        <position position="375"/>
    </location>
    <ligand>
        <name>Mn(2+)</name>
        <dbReference type="ChEBI" id="CHEBI:29035"/>
        <label>2</label>
    </ligand>
</feature>
<dbReference type="STRING" id="64702.SAMN05443377_10711"/>
<dbReference type="InterPro" id="IPR011650">
    <property type="entry name" value="Peptidase_M20_dimer"/>
</dbReference>
<dbReference type="SUPFAM" id="SSF55031">
    <property type="entry name" value="Bacterial exopeptidase dimerisation domain"/>
    <property type="match status" value="1"/>
</dbReference>
<dbReference type="GO" id="GO:0046872">
    <property type="term" value="F:metal ion binding"/>
    <property type="evidence" value="ECO:0007669"/>
    <property type="project" value="UniProtKB-KW"/>
</dbReference>
<dbReference type="PANTHER" id="PTHR11014:SF63">
    <property type="entry name" value="METALLOPEPTIDASE, PUTATIVE (AFU_ORTHOLOGUE AFUA_6G09600)-RELATED"/>
    <property type="match status" value="1"/>
</dbReference>
<name>A0A1H9RF41_9ACTN</name>
<evidence type="ECO:0000313" key="5">
    <source>
        <dbReference type="Proteomes" id="UP000198815"/>
    </source>
</evidence>
<feature type="binding site" evidence="1">
    <location>
        <position position="110"/>
    </location>
    <ligand>
        <name>Mn(2+)</name>
        <dbReference type="ChEBI" id="CHEBI:29035"/>
        <label>2</label>
    </ligand>
</feature>
<keyword evidence="4" id="KW-0378">Hydrolase</keyword>
<reference evidence="4 5" key="1">
    <citation type="submission" date="2016-10" db="EMBL/GenBank/DDBJ databases">
        <authorList>
            <person name="de Groot N.N."/>
        </authorList>
    </citation>
    <scope>NUCLEOTIDE SEQUENCE [LARGE SCALE GENOMIC DNA]</scope>
    <source>
        <strain evidence="4 5">DSM 16859</strain>
    </source>
</reference>
<dbReference type="InterPro" id="IPR017439">
    <property type="entry name" value="Amidohydrolase"/>
</dbReference>
<evidence type="ECO:0000313" key="4">
    <source>
        <dbReference type="EMBL" id="SER71175.1"/>
    </source>
</evidence>
<dbReference type="PANTHER" id="PTHR11014">
    <property type="entry name" value="PEPTIDASE M20 FAMILY MEMBER"/>
    <property type="match status" value="1"/>
</dbReference>
<dbReference type="Gene3D" id="3.30.70.360">
    <property type="match status" value="1"/>
</dbReference>
<dbReference type="InterPro" id="IPR002933">
    <property type="entry name" value="Peptidase_M20"/>
</dbReference>
<keyword evidence="1" id="KW-0464">Manganese</keyword>
<accession>A0A1H9RF41</accession>
<evidence type="ECO:0000259" key="3">
    <source>
        <dbReference type="Pfam" id="PF07687"/>
    </source>
</evidence>
<organism evidence="4 5">
    <name type="scientific">Propionibacterium cyclohexanicum</name>
    <dbReference type="NCBI Taxonomy" id="64702"/>
    <lineage>
        <taxon>Bacteria</taxon>
        <taxon>Bacillati</taxon>
        <taxon>Actinomycetota</taxon>
        <taxon>Actinomycetes</taxon>
        <taxon>Propionibacteriales</taxon>
        <taxon>Propionibacteriaceae</taxon>
        <taxon>Propionibacterium</taxon>
    </lineage>
</organism>
<feature type="region of interest" description="Disordered" evidence="2">
    <location>
        <begin position="404"/>
        <end position="426"/>
    </location>
</feature>
<sequence>MHSDTREDSTPDFVAMGAALSSELIALRRELHQIPELAFELPRTQARLLAALKGLPLEIHPLDGVSGFWATLRGGRPGPTVLLRADMDALPVTEQSGESFASSNGAMHACGHDLHMSGMVGAVKILSQLREQIAGTVLFMFQPNEETPAGARLMLEQGLLDATGERPVVAWGLHEMPYPAGTVHISQGAQMASNCQFTATFTGSGGHGSAPHAAIDPVPAVLDLGQQLQNLVTREFSVFDPVVCTVTQLRAGEAINVIHDTASLGATVRAVSREATERFARRSVELARAVAAAHRCEVEAGFRVNCPTTINDPRAARIAAATAQELFGAERVVGMEHPVMASEDFSYVLEQVPGAFFFFGALPEGVDPAGAPQLHSPLARYNDAVLGDQAALLAALAFKGASSQRDFEGASSQGGFEGALSQRDED</sequence>
<feature type="binding site" evidence="1">
    <location>
        <position position="112"/>
    </location>
    <ligand>
        <name>Mn(2+)</name>
        <dbReference type="ChEBI" id="CHEBI:29035"/>
        <label>2</label>
    </ligand>
</feature>
<dbReference type="CDD" id="cd03886">
    <property type="entry name" value="M20_Acy1"/>
    <property type="match status" value="1"/>
</dbReference>
<feature type="domain" description="Peptidase M20 dimerisation" evidence="3">
    <location>
        <begin position="195"/>
        <end position="291"/>
    </location>
</feature>
<dbReference type="NCBIfam" id="TIGR01891">
    <property type="entry name" value="amidohydrolases"/>
    <property type="match status" value="1"/>
</dbReference>
<dbReference type="PIRSF" id="PIRSF005962">
    <property type="entry name" value="Pept_M20D_amidohydro"/>
    <property type="match status" value="1"/>
</dbReference>
<evidence type="ECO:0000256" key="2">
    <source>
        <dbReference type="SAM" id="MobiDB-lite"/>
    </source>
</evidence>
<dbReference type="GO" id="GO:0016787">
    <property type="term" value="F:hydrolase activity"/>
    <property type="evidence" value="ECO:0007669"/>
    <property type="project" value="UniProtKB-KW"/>
</dbReference>
<keyword evidence="1" id="KW-0479">Metal-binding</keyword>
<dbReference type="Proteomes" id="UP000198815">
    <property type="component" value="Unassembled WGS sequence"/>
</dbReference>
<evidence type="ECO:0000256" key="1">
    <source>
        <dbReference type="PIRSR" id="PIRSR005962-1"/>
    </source>
</evidence>
<dbReference type="RefSeq" id="WP_245725729.1">
    <property type="nucleotide sequence ID" value="NZ_FOGZ01000007.1"/>
</dbReference>
<gene>
    <name evidence="4" type="ORF">SAMN05443377_10711</name>
</gene>
<proteinExistence type="predicted"/>
<dbReference type="Pfam" id="PF01546">
    <property type="entry name" value="Peptidase_M20"/>
    <property type="match status" value="1"/>
</dbReference>